<feature type="coiled-coil region" evidence="15">
    <location>
        <begin position="856"/>
        <end position="915"/>
    </location>
</feature>
<dbReference type="SMART" id="SM00220">
    <property type="entry name" value="S_TKc"/>
    <property type="match status" value="1"/>
</dbReference>
<feature type="domain" description="Phorbol-ester/DAG-type" evidence="18">
    <location>
        <begin position="1332"/>
        <end position="1381"/>
    </location>
</feature>
<dbReference type="PROSITE" id="PS00107">
    <property type="entry name" value="PROTEIN_KINASE_ATP"/>
    <property type="match status" value="1"/>
</dbReference>
<keyword evidence="2" id="KW-0723">Serine/threonine-protein kinase</keyword>
<evidence type="ECO:0000256" key="15">
    <source>
        <dbReference type="SAM" id="Coils"/>
    </source>
</evidence>
<dbReference type="InterPro" id="IPR011009">
    <property type="entry name" value="Kinase-like_dom_sf"/>
</dbReference>
<proteinExistence type="predicted"/>
<keyword evidence="5" id="KW-0479">Metal-binding</keyword>
<feature type="coiled-coil region" evidence="15">
    <location>
        <begin position="755"/>
        <end position="820"/>
    </location>
</feature>
<evidence type="ECO:0000259" key="19">
    <source>
        <dbReference type="PROSITE" id="PS50219"/>
    </source>
</evidence>
<evidence type="ECO:0000256" key="6">
    <source>
        <dbReference type="ARBA" id="ARBA00022741"/>
    </source>
</evidence>
<dbReference type="InterPro" id="IPR011993">
    <property type="entry name" value="PH-like_dom_sf"/>
</dbReference>
<keyword evidence="11 15" id="KW-0175">Coiled coil</keyword>
<evidence type="ECO:0000256" key="10">
    <source>
        <dbReference type="ARBA" id="ARBA00022840"/>
    </source>
</evidence>
<sequence length="1907" mass="219407">MEACKDTISVRVTRLNNQLLNKSTKDKAQLLNRECLYDALQLLFDECNSDCLKTSDKQIASFAEKYKKSIIELKQLRVNISDFEVKNVIGQGHFGEVHMVKERQTGDIYAMKTVRKYENSEQKCASFEEERNIMALAQSPWITHLQYAFQDNRNLYFVMEYHPGGDLLGLLYRQGGTLPESAASFYIAELAVAINDLHEMGYVHRDIKPDNILLDRCGHLKLADFGSAVKLNSKGVIPPGGMPVGTPDYIAPEALQSLDKTTKQNGAYGKSCDYWSLGILAYELTIGVTPFASQNTTSTYSKIMNFTKSLKFPADIMLTQSYLTLIKLLLTDQNSRLNFAQIIKQPLFKNFDFNGLRDQVPPFVPKITSVDDTSNFTDVEVKKKQPNIDNFKSKTKFSGKNLPFVGFTYTSEPHDYKEPYRASTLIKDDAVDKLRKEIDTLQRNLLKMDGLALDKDNLERKLEEKVRKLEAVESIRNSLERELTNNIAEYHVLKRTLDLERKDRSELERKALDLMKCAKQKWESAERVKMEAINKELEESKEISEKLQYDVEKLEKELETAWKLSNKHKASIENVEKLRRASVIGLETQLERVTEETGSKVSALERKLKEQTSMKENIEQKLIELQSKENDLLNKLELSEKHCYELKSKCVESETIIKQLKSDIDILIKERKEVDKYESIIHDLEVELATLKVLYQEKIMENENNNVLKKQIKDLKSELNTMMNSKLIAVNELKKTYENEHYQLTNKLKKVGIEKNDLDIKYKEAELSLQDKEEKMNALEEMLGRLQSDLTKLENGSEREAVLQEQIERLEQQLLDEHESSAVEKQEHSQLKSKFWRMEKDLNNAQLDKKIVERDLLESRTKNKELSNDIHNLKQQIDSSKKSNESSLHDLNALNTKLVNEISCLKMEIKSVQKKIDAGKQRENILSEEIVSLKDEVRTKELKVCNVLKTVNDIKNENDILQKKKGELESQMDKYRSNQKSMEIENEKMKSDLKSVQTSLDESLVNRKSLRDACRILEDQLIEFEKILEVSNSKISQLQGEVKEHQNKMDQQKADILSSKKHANEEKSLKLLAETKHKRLNEDFIAIKKELDSYKEDCKEFKEFSNTLSEELNESEQKNASYQITIKSYERQMEQYESENKDLKEEKSAQLTVIINLKESNYKLNKSFTEAKLTITDLVERVNDLESQLLEKTQYYSERELKANSRCEQQTKLIDYLQSKIEDAGKKKKTFSDKLFGISKKENVPPISIALNYKDMELQLKKEKEHTKTLNQEIIKLKSELYAKSENDILNETVKHVNMQDEMLAQIVQSPSSQKNDLYRQNSVQRMHHNIPHRFDSKLCTKPTKCAQCGNHIMLGRHASICRECHLATHTNCSSSLPSTCGLPSAYARHYTESLSKINVEIQNRVNDDEKRITEEINVEGWVKIPNGSSGWEKHYACLTATTFSIYNEPPNNRAATIPIHSLHLNSNNEHGKIVLEPLASEIGVPVANSDLPFIIKVEISPNSTCWPSQCIIFMTLSIEDKEKWYKALHNVFQSPEKFLGDVIFKVTDDLEVNCLVELNKDTRIIGTEAGLYAIQKNKLLHIMGPTKVFEIVVINSLNLILMIVDECRVLISCDLKHMIGLTECAQITKPTLRFKTHSLNNLDGFHIIKATNKNACIANPKQIVIMKYDMGKKEFSPVRILDTAQPVSCILFTEHSLIIGADKFFEVDLLSFEADEFLDVSDTKLSIALKCFKMQSFPLSIMQISSSPIEYLVCFNEFGCFVDAYGRSSRNREIAWVHLPQTFFYSKSYLYVVQFNAVEIFKLTSENCDDEKIETIKFDIQAPRFLGANDKGVYLYSMNDIKYLDAFVLDDNASETTEQRDEVASNSDRFSFTSSIVQSLDDNLSEAEEEVTYVNARKVKFSSTDL</sequence>
<comment type="catalytic activity">
    <reaction evidence="12">
        <text>L-threonyl-[protein] + ATP = O-phospho-L-threonyl-[protein] + ADP + H(+)</text>
        <dbReference type="Rhea" id="RHEA:46608"/>
        <dbReference type="Rhea" id="RHEA-COMP:11060"/>
        <dbReference type="Rhea" id="RHEA-COMP:11605"/>
        <dbReference type="ChEBI" id="CHEBI:15378"/>
        <dbReference type="ChEBI" id="CHEBI:30013"/>
        <dbReference type="ChEBI" id="CHEBI:30616"/>
        <dbReference type="ChEBI" id="CHEBI:61977"/>
        <dbReference type="ChEBI" id="CHEBI:456216"/>
        <dbReference type="EC" id="2.7.11.1"/>
    </reaction>
</comment>
<evidence type="ECO:0000256" key="4">
    <source>
        <dbReference type="ARBA" id="ARBA00022679"/>
    </source>
</evidence>
<dbReference type="Pfam" id="PF00130">
    <property type="entry name" value="C1_1"/>
    <property type="match status" value="1"/>
</dbReference>
<dbReference type="Pfam" id="PF00780">
    <property type="entry name" value="CNH"/>
    <property type="match status" value="1"/>
</dbReference>
<dbReference type="GeneID" id="108567697"/>
<evidence type="ECO:0000256" key="2">
    <source>
        <dbReference type="ARBA" id="ARBA00022527"/>
    </source>
</evidence>
<dbReference type="SUPFAM" id="SSF57997">
    <property type="entry name" value="Tropomyosin"/>
    <property type="match status" value="1"/>
</dbReference>
<keyword evidence="21" id="KW-1185">Reference proteome</keyword>
<dbReference type="InterPro" id="IPR017441">
    <property type="entry name" value="Protein_kinase_ATP_BS"/>
</dbReference>
<feature type="coiled-coil region" evidence="15">
    <location>
        <begin position="1028"/>
        <end position="1188"/>
    </location>
</feature>
<evidence type="ECO:0000256" key="8">
    <source>
        <dbReference type="ARBA" id="ARBA00022777"/>
    </source>
</evidence>
<evidence type="ECO:0000256" key="13">
    <source>
        <dbReference type="ARBA" id="ARBA00048679"/>
    </source>
</evidence>
<dbReference type="PROSITE" id="PS50003">
    <property type="entry name" value="PH_DOMAIN"/>
    <property type="match status" value="1"/>
</dbReference>
<dbReference type="InterPro" id="IPR000719">
    <property type="entry name" value="Prot_kinase_dom"/>
</dbReference>
<keyword evidence="3" id="KW-0597">Phosphoprotein</keyword>
<evidence type="ECO:0000313" key="21">
    <source>
        <dbReference type="Proteomes" id="UP000695000"/>
    </source>
</evidence>
<feature type="domain" description="AGC-kinase C-terminal" evidence="20">
    <location>
        <begin position="349"/>
        <end position="419"/>
    </location>
</feature>
<evidence type="ECO:0000256" key="1">
    <source>
        <dbReference type="ARBA" id="ARBA00012513"/>
    </source>
</evidence>
<dbReference type="InterPro" id="IPR001849">
    <property type="entry name" value="PH_domain"/>
</dbReference>
<feature type="domain" description="PH" evidence="16">
    <location>
        <begin position="1416"/>
        <end position="1534"/>
    </location>
</feature>
<feature type="domain" description="CNH" evidence="19">
    <location>
        <begin position="1550"/>
        <end position="1834"/>
    </location>
</feature>
<dbReference type="CDD" id="cd20814">
    <property type="entry name" value="CRIK"/>
    <property type="match status" value="1"/>
</dbReference>
<dbReference type="InterPro" id="IPR046349">
    <property type="entry name" value="C1-like_sf"/>
</dbReference>
<dbReference type="Proteomes" id="UP000695000">
    <property type="component" value="Unplaced"/>
</dbReference>
<comment type="catalytic activity">
    <reaction evidence="13">
        <text>L-seryl-[protein] + ATP = O-phospho-L-seryl-[protein] + ADP + H(+)</text>
        <dbReference type="Rhea" id="RHEA:17989"/>
        <dbReference type="Rhea" id="RHEA-COMP:9863"/>
        <dbReference type="Rhea" id="RHEA-COMP:11604"/>
        <dbReference type="ChEBI" id="CHEBI:15378"/>
        <dbReference type="ChEBI" id="CHEBI:29999"/>
        <dbReference type="ChEBI" id="CHEBI:30616"/>
        <dbReference type="ChEBI" id="CHEBI:83421"/>
        <dbReference type="ChEBI" id="CHEBI:456216"/>
        <dbReference type="EC" id="2.7.11.1"/>
    </reaction>
</comment>
<accession>A0ABM1NAE3</accession>
<dbReference type="SUPFAM" id="SSF50729">
    <property type="entry name" value="PH domain-like"/>
    <property type="match status" value="1"/>
</dbReference>
<evidence type="ECO:0000256" key="5">
    <source>
        <dbReference type="ARBA" id="ARBA00022723"/>
    </source>
</evidence>
<dbReference type="Gene3D" id="3.30.200.20">
    <property type="entry name" value="Phosphorylase Kinase, domain 1"/>
    <property type="match status" value="1"/>
</dbReference>
<organism evidence="21 22">
    <name type="scientific">Nicrophorus vespilloides</name>
    <name type="common">Boreal carrion beetle</name>
    <dbReference type="NCBI Taxonomy" id="110193"/>
    <lineage>
        <taxon>Eukaryota</taxon>
        <taxon>Metazoa</taxon>
        <taxon>Ecdysozoa</taxon>
        <taxon>Arthropoda</taxon>
        <taxon>Hexapoda</taxon>
        <taxon>Insecta</taxon>
        <taxon>Pterygota</taxon>
        <taxon>Neoptera</taxon>
        <taxon>Endopterygota</taxon>
        <taxon>Coleoptera</taxon>
        <taxon>Polyphaga</taxon>
        <taxon>Staphyliniformia</taxon>
        <taxon>Silphidae</taxon>
        <taxon>Nicrophorinae</taxon>
        <taxon>Nicrophorus</taxon>
    </lineage>
</organism>
<feature type="coiled-coil region" evidence="15">
    <location>
        <begin position="601"/>
        <end position="635"/>
    </location>
</feature>
<dbReference type="Pfam" id="PF00069">
    <property type="entry name" value="Pkinase"/>
    <property type="match status" value="1"/>
</dbReference>
<evidence type="ECO:0000259" key="16">
    <source>
        <dbReference type="PROSITE" id="PS50003"/>
    </source>
</evidence>
<dbReference type="InterPro" id="IPR001180">
    <property type="entry name" value="CNH_dom"/>
</dbReference>
<gene>
    <name evidence="22" type="primary">LOC108567697</name>
</gene>
<dbReference type="Gene3D" id="2.30.29.30">
    <property type="entry name" value="Pleckstrin-homology domain (PH domain)/Phosphotyrosine-binding domain (PTB)"/>
    <property type="match status" value="1"/>
</dbReference>
<evidence type="ECO:0000259" key="18">
    <source>
        <dbReference type="PROSITE" id="PS50081"/>
    </source>
</evidence>
<dbReference type="PROSITE" id="PS00479">
    <property type="entry name" value="ZF_DAG_PE_1"/>
    <property type="match status" value="1"/>
</dbReference>
<dbReference type="PANTHER" id="PTHR22988">
    <property type="entry name" value="MYOTONIC DYSTROPHY S/T KINASE-RELATED"/>
    <property type="match status" value="1"/>
</dbReference>
<keyword evidence="9" id="KW-0862">Zinc</keyword>
<name>A0ABM1NAE3_NICVS</name>
<evidence type="ECO:0000256" key="11">
    <source>
        <dbReference type="ARBA" id="ARBA00023054"/>
    </source>
</evidence>
<feature type="binding site" evidence="14">
    <location>
        <position position="116"/>
    </location>
    <ligand>
        <name>ATP</name>
        <dbReference type="ChEBI" id="CHEBI:30616"/>
    </ligand>
</feature>
<feature type="coiled-coil region" evidence="15">
    <location>
        <begin position="431"/>
        <end position="557"/>
    </location>
</feature>
<dbReference type="PROSITE" id="PS51285">
    <property type="entry name" value="AGC_KINASE_CTER"/>
    <property type="match status" value="1"/>
</dbReference>
<evidence type="ECO:0000259" key="17">
    <source>
        <dbReference type="PROSITE" id="PS50011"/>
    </source>
</evidence>
<evidence type="ECO:0000259" key="20">
    <source>
        <dbReference type="PROSITE" id="PS51285"/>
    </source>
</evidence>
<keyword evidence="6 14" id="KW-0547">Nucleotide-binding</keyword>
<dbReference type="Gene3D" id="1.10.510.10">
    <property type="entry name" value="Transferase(Phosphotransferase) domain 1"/>
    <property type="match status" value="1"/>
</dbReference>
<evidence type="ECO:0000256" key="3">
    <source>
        <dbReference type="ARBA" id="ARBA00022553"/>
    </source>
</evidence>
<dbReference type="PROSITE" id="PS00108">
    <property type="entry name" value="PROTEIN_KINASE_ST"/>
    <property type="match status" value="1"/>
</dbReference>
<dbReference type="InterPro" id="IPR050839">
    <property type="entry name" value="Rho-assoc_Ser/Thr_Kinase"/>
</dbReference>
<dbReference type="PROSITE" id="PS50011">
    <property type="entry name" value="PROTEIN_KINASE_DOM"/>
    <property type="match status" value="1"/>
</dbReference>
<dbReference type="SMART" id="SM00133">
    <property type="entry name" value="S_TK_X"/>
    <property type="match status" value="1"/>
</dbReference>
<dbReference type="PROSITE" id="PS50081">
    <property type="entry name" value="ZF_DAG_PE_2"/>
    <property type="match status" value="1"/>
</dbReference>
<dbReference type="GO" id="GO:0016301">
    <property type="term" value="F:kinase activity"/>
    <property type="evidence" value="ECO:0007669"/>
    <property type="project" value="UniProtKB-KW"/>
</dbReference>
<dbReference type="InterPro" id="IPR008271">
    <property type="entry name" value="Ser/Thr_kinase_AS"/>
</dbReference>
<dbReference type="SMART" id="SM00109">
    <property type="entry name" value="C1"/>
    <property type="match status" value="1"/>
</dbReference>
<dbReference type="SMART" id="SM00233">
    <property type="entry name" value="PH"/>
    <property type="match status" value="1"/>
</dbReference>
<evidence type="ECO:0000256" key="7">
    <source>
        <dbReference type="ARBA" id="ARBA00022771"/>
    </source>
</evidence>
<dbReference type="SMART" id="SM00036">
    <property type="entry name" value="CNH"/>
    <property type="match status" value="1"/>
</dbReference>
<dbReference type="Gene3D" id="3.30.60.20">
    <property type="match status" value="1"/>
</dbReference>
<dbReference type="InterPro" id="IPR002219">
    <property type="entry name" value="PKC_DAG/PE"/>
</dbReference>
<protein>
    <recommendedName>
        <fullName evidence="1">non-specific serine/threonine protein kinase</fullName>
        <ecNumber evidence="1">2.7.11.1</ecNumber>
    </recommendedName>
</protein>
<keyword evidence="8 22" id="KW-0418">Kinase</keyword>
<dbReference type="PROSITE" id="PS50219">
    <property type="entry name" value="CNH"/>
    <property type="match status" value="1"/>
</dbReference>
<feature type="coiled-coil region" evidence="15">
    <location>
        <begin position="1253"/>
        <end position="1280"/>
    </location>
</feature>
<dbReference type="InterPro" id="IPR000961">
    <property type="entry name" value="AGC-kinase_C"/>
</dbReference>
<dbReference type="SUPFAM" id="SSF57889">
    <property type="entry name" value="Cysteine-rich domain"/>
    <property type="match status" value="1"/>
</dbReference>
<dbReference type="RefSeq" id="XP_017783793.1">
    <property type="nucleotide sequence ID" value="XM_017928304.1"/>
</dbReference>
<dbReference type="Pfam" id="PF00169">
    <property type="entry name" value="PH"/>
    <property type="match status" value="1"/>
</dbReference>
<evidence type="ECO:0000256" key="12">
    <source>
        <dbReference type="ARBA" id="ARBA00047899"/>
    </source>
</evidence>
<keyword evidence="10 14" id="KW-0067">ATP-binding</keyword>
<evidence type="ECO:0000256" key="14">
    <source>
        <dbReference type="PROSITE-ProRule" id="PRU10141"/>
    </source>
</evidence>
<keyword evidence="4" id="KW-0808">Transferase</keyword>
<feature type="domain" description="Protein kinase" evidence="17">
    <location>
        <begin position="83"/>
        <end position="348"/>
    </location>
</feature>
<evidence type="ECO:0000313" key="22">
    <source>
        <dbReference type="RefSeq" id="XP_017783793.1"/>
    </source>
</evidence>
<dbReference type="SUPFAM" id="SSF56112">
    <property type="entry name" value="Protein kinase-like (PK-like)"/>
    <property type="match status" value="1"/>
</dbReference>
<evidence type="ECO:0000256" key="9">
    <source>
        <dbReference type="ARBA" id="ARBA00022833"/>
    </source>
</evidence>
<dbReference type="PANTHER" id="PTHR22988:SF71">
    <property type="entry name" value="CITRON RHO-INTERACTING KINASE"/>
    <property type="match status" value="1"/>
</dbReference>
<reference evidence="22" key="1">
    <citation type="submission" date="2025-08" db="UniProtKB">
        <authorList>
            <consortium name="RefSeq"/>
        </authorList>
    </citation>
    <scope>IDENTIFICATION</scope>
    <source>
        <tissue evidence="22">Whole Larva</tissue>
    </source>
</reference>
<feature type="coiled-coil region" evidence="15">
    <location>
        <begin position="667"/>
        <end position="725"/>
    </location>
</feature>
<feature type="coiled-coil region" evidence="15">
    <location>
        <begin position="951"/>
        <end position="992"/>
    </location>
</feature>
<dbReference type="EC" id="2.7.11.1" evidence="1"/>
<keyword evidence="7" id="KW-0863">Zinc-finger</keyword>